<dbReference type="GO" id="GO:0004252">
    <property type="term" value="F:serine-type endopeptidase activity"/>
    <property type="evidence" value="ECO:0007669"/>
    <property type="project" value="InterPro"/>
</dbReference>
<proteinExistence type="predicted"/>
<dbReference type="InterPro" id="IPR002884">
    <property type="entry name" value="P_dom"/>
</dbReference>
<keyword evidence="2" id="KW-0732">Signal</keyword>
<dbReference type="HOGENOM" id="CLU_634361_0_0_11"/>
<dbReference type="KEGG" id="psim:KR76_22095"/>
<dbReference type="Proteomes" id="UP000030300">
    <property type="component" value="Chromosome"/>
</dbReference>
<evidence type="ECO:0000313" key="4">
    <source>
        <dbReference type="Proteomes" id="UP000030300"/>
    </source>
</evidence>
<dbReference type="SUPFAM" id="SSF49785">
    <property type="entry name" value="Galactose-binding domain-like"/>
    <property type="match status" value="2"/>
</dbReference>
<name>A0A0A1DN13_NOCSI</name>
<dbReference type="PROSITE" id="PS51829">
    <property type="entry name" value="P_HOMO_B"/>
    <property type="match status" value="1"/>
</dbReference>
<dbReference type="GO" id="GO:0006508">
    <property type="term" value="P:proteolysis"/>
    <property type="evidence" value="ECO:0007669"/>
    <property type="project" value="InterPro"/>
</dbReference>
<feature type="region of interest" description="Disordered" evidence="1">
    <location>
        <begin position="278"/>
        <end position="305"/>
    </location>
</feature>
<dbReference type="Gene3D" id="2.60.120.260">
    <property type="entry name" value="Galactose-binding domain-like"/>
    <property type="match status" value="2"/>
</dbReference>
<keyword evidence="4" id="KW-1185">Reference proteome</keyword>
<dbReference type="STRING" id="2045.KR76_22095"/>
<feature type="compositionally biased region" description="Low complexity" evidence="1">
    <location>
        <begin position="295"/>
        <end position="305"/>
    </location>
</feature>
<protein>
    <submittedName>
        <fullName evidence="3">Uncharacterized protein</fullName>
    </submittedName>
</protein>
<evidence type="ECO:0000256" key="1">
    <source>
        <dbReference type="SAM" id="MobiDB-lite"/>
    </source>
</evidence>
<organism evidence="3 4">
    <name type="scientific">Nocardioides simplex</name>
    <name type="common">Arthrobacter simplex</name>
    <dbReference type="NCBI Taxonomy" id="2045"/>
    <lineage>
        <taxon>Bacteria</taxon>
        <taxon>Bacillati</taxon>
        <taxon>Actinomycetota</taxon>
        <taxon>Actinomycetes</taxon>
        <taxon>Propionibacteriales</taxon>
        <taxon>Nocardioidaceae</taxon>
        <taxon>Pimelobacter</taxon>
    </lineage>
</organism>
<dbReference type="eggNOG" id="COG4733">
    <property type="taxonomic scope" value="Bacteria"/>
</dbReference>
<feature type="chain" id="PRO_5010410180" evidence="2">
    <location>
        <begin position="30"/>
        <end position="432"/>
    </location>
</feature>
<sequence length="432" mass="44333">MRRLALMTAGLLTAGTLAVGLSTAGPAQAASGTFTNSAPIAVTDNGSVSSDVQVSGIGGRITDVDVVLNGLGHTRPNDLDIWLVSPGTNAVAVPLMSDTCGSAAISGRTLTFDDEVATTLPTGCATGTYRPTNISGGDTTPPGATTLSGTLSGFDGRNPAGTWRLYVMDDTATEVGTINGGVTLKITTGPAAITIPTAGPATPYPYQRTVSDQPGRITDVDVVLSGSYHTYPDDLDILLVSPAGASVVLMSDVCSSADLVGVNLRFDDSAAAALPDGSACVSGSYKPSNQDDGPDAYNAPAPAGPYGDELSDLSGGVANGTWRLYVVDDSSSDGGFITGVQLVVKTDAAPNTVITQKPRRTTKARKATIGFRSTKGGSTFQCKVDKKAWKSCASPLRLKRLKPGKHTVLVRAIDNSGHVDATPAKVTWRISR</sequence>
<dbReference type="eggNOG" id="COG1404">
    <property type="taxonomic scope" value="Bacteria"/>
</dbReference>
<feature type="signal peptide" evidence="2">
    <location>
        <begin position="1"/>
        <end position="29"/>
    </location>
</feature>
<dbReference type="AlphaFoldDB" id="A0A0A1DN13"/>
<accession>A0A0A1DN13</accession>
<evidence type="ECO:0000256" key="2">
    <source>
        <dbReference type="SAM" id="SignalP"/>
    </source>
</evidence>
<dbReference type="InterPro" id="IPR008979">
    <property type="entry name" value="Galactose-bd-like_sf"/>
</dbReference>
<reference evidence="3 4" key="1">
    <citation type="journal article" date="2015" name="Genome Announc.">
        <title>Complete Genome Sequence of Steroid-Transforming Nocardioides simplex VKM Ac-2033D.</title>
        <authorList>
            <person name="Shtratnikova V.Y."/>
            <person name="Schelkunov M.I."/>
            <person name="Pekov Y.A."/>
            <person name="Fokina V.V."/>
            <person name="Logacheva M.D."/>
            <person name="Sokolov S.L."/>
            <person name="Bragin E.Y."/>
            <person name="Ashapkin V.V."/>
            <person name="Donova M.V."/>
        </authorList>
    </citation>
    <scope>NUCLEOTIDE SEQUENCE [LARGE SCALE GENOMIC DNA]</scope>
    <source>
        <strain evidence="3 4">VKM Ac-2033D</strain>
    </source>
</reference>
<evidence type="ECO:0000313" key="3">
    <source>
        <dbReference type="EMBL" id="AIY18796.2"/>
    </source>
</evidence>
<dbReference type="EMBL" id="CP009896">
    <property type="protein sequence ID" value="AIY18796.2"/>
    <property type="molecule type" value="Genomic_DNA"/>
</dbReference>
<gene>
    <name evidence="3" type="ORF">KR76_22095</name>
</gene>